<dbReference type="Proteomes" id="UP000179106">
    <property type="component" value="Unassembled WGS sequence"/>
</dbReference>
<gene>
    <name evidence="1" type="ORF">A3B25_03990</name>
</gene>
<dbReference type="AlphaFoldDB" id="A0A1G2GRL7"/>
<accession>A0A1G2GRL7</accession>
<evidence type="ECO:0000313" key="2">
    <source>
        <dbReference type="Proteomes" id="UP000179106"/>
    </source>
</evidence>
<organism evidence="1 2">
    <name type="scientific">Candidatus Ryanbacteria bacterium RIFCSPLOWO2_01_FULL_48_26</name>
    <dbReference type="NCBI Taxonomy" id="1802126"/>
    <lineage>
        <taxon>Bacteria</taxon>
        <taxon>Candidatus Ryaniibacteriota</taxon>
    </lineage>
</organism>
<evidence type="ECO:0000313" key="1">
    <source>
        <dbReference type="EMBL" id="OGZ52591.1"/>
    </source>
</evidence>
<protein>
    <submittedName>
        <fullName evidence="1">Uncharacterized protein</fullName>
    </submittedName>
</protein>
<name>A0A1G2GRL7_9BACT</name>
<reference evidence="1 2" key="1">
    <citation type="journal article" date="2016" name="Nat. Commun.">
        <title>Thousands of microbial genomes shed light on interconnected biogeochemical processes in an aquifer system.</title>
        <authorList>
            <person name="Anantharaman K."/>
            <person name="Brown C.T."/>
            <person name="Hug L.A."/>
            <person name="Sharon I."/>
            <person name="Castelle C.J."/>
            <person name="Probst A.J."/>
            <person name="Thomas B.C."/>
            <person name="Singh A."/>
            <person name="Wilkins M.J."/>
            <person name="Karaoz U."/>
            <person name="Brodie E.L."/>
            <person name="Williams K.H."/>
            <person name="Hubbard S.S."/>
            <person name="Banfield J.F."/>
        </authorList>
    </citation>
    <scope>NUCLEOTIDE SEQUENCE [LARGE SCALE GENOMIC DNA]</scope>
</reference>
<sequence>MKKRSFSAAHSALNSKTALLTYISDSAKGCFCLIVKLRHFITVAFFCILDSARASKCVTTYKHGVKSSES</sequence>
<proteinExistence type="predicted"/>
<dbReference type="EMBL" id="MHNW01000043">
    <property type="protein sequence ID" value="OGZ52591.1"/>
    <property type="molecule type" value="Genomic_DNA"/>
</dbReference>
<comment type="caution">
    <text evidence="1">The sequence shown here is derived from an EMBL/GenBank/DDBJ whole genome shotgun (WGS) entry which is preliminary data.</text>
</comment>